<evidence type="ECO:0000259" key="1">
    <source>
        <dbReference type="PROSITE" id="PS50206"/>
    </source>
</evidence>
<organism evidence="2 3">
    <name type="scientific">Thiomicrorhabdus heinhorstiae</name>
    <dbReference type="NCBI Taxonomy" id="2748010"/>
    <lineage>
        <taxon>Bacteria</taxon>
        <taxon>Pseudomonadati</taxon>
        <taxon>Pseudomonadota</taxon>
        <taxon>Gammaproteobacteria</taxon>
        <taxon>Thiotrichales</taxon>
        <taxon>Piscirickettsiaceae</taxon>
        <taxon>Thiomicrorhabdus</taxon>
    </lineage>
</organism>
<reference evidence="2 3" key="1">
    <citation type="submission" date="2020-11" db="EMBL/GenBank/DDBJ databases">
        <title>Sulfur oxidizing isolate from Hospital Hole Sinkhole.</title>
        <authorList>
            <person name="Scott K.M."/>
        </authorList>
    </citation>
    <scope>NUCLEOTIDE SEQUENCE [LARGE SCALE GENOMIC DNA]</scope>
    <source>
        <strain evidence="2 3">HH1</strain>
    </source>
</reference>
<protein>
    <submittedName>
        <fullName evidence="2">Sulfurtransferase</fullName>
    </submittedName>
</protein>
<dbReference type="PROSITE" id="PS50206">
    <property type="entry name" value="RHODANESE_3"/>
    <property type="match status" value="1"/>
</dbReference>
<evidence type="ECO:0000313" key="3">
    <source>
        <dbReference type="Proteomes" id="UP001193680"/>
    </source>
</evidence>
<keyword evidence="3" id="KW-1185">Reference proteome</keyword>
<evidence type="ECO:0000313" key="2">
    <source>
        <dbReference type="EMBL" id="MBF6058965.1"/>
    </source>
</evidence>
<comment type="caution">
    <text evidence="2">The sequence shown here is derived from an EMBL/GenBank/DDBJ whole genome shotgun (WGS) entry which is preliminary data.</text>
</comment>
<dbReference type="PANTHER" id="PTHR44086:SF10">
    <property type="entry name" value="THIOSULFATE SULFURTRANSFERASE_RHODANESE-LIKE DOMAIN-CONTAINING PROTEIN 3"/>
    <property type="match status" value="1"/>
</dbReference>
<dbReference type="Pfam" id="PF00581">
    <property type="entry name" value="Rhodanese"/>
    <property type="match status" value="1"/>
</dbReference>
<feature type="domain" description="Rhodanese" evidence="1">
    <location>
        <begin position="28"/>
        <end position="126"/>
    </location>
</feature>
<dbReference type="SMART" id="SM00450">
    <property type="entry name" value="RHOD"/>
    <property type="match status" value="1"/>
</dbReference>
<dbReference type="EMBL" id="JACBGI020000034">
    <property type="protein sequence ID" value="MBF6058965.1"/>
    <property type="molecule type" value="Genomic_DNA"/>
</dbReference>
<gene>
    <name evidence="2" type="ORF">H8792_011475</name>
</gene>
<name>A0ABS0BYU1_9GAMM</name>
<dbReference type="Proteomes" id="UP001193680">
    <property type="component" value="Unassembled WGS sequence"/>
</dbReference>
<proteinExistence type="predicted"/>
<dbReference type="InterPro" id="IPR001763">
    <property type="entry name" value="Rhodanese-like_dom"/>
</dbReference>
<accession>A0ABS0BYU1</accession>
<dbReference type="RefSeq" id="WP_185979110.1">
    <property type="nucleotide sequence ID" value="NZ_JACBGI020000034.1"/>
</dbReference>
<dbReference type="InterPro" id="IPR036873">
    <property type="entry name" value="Rhodanese-like_dom_sf"/>
</dbReference>
<dbReference type="Gene3D" id="3.40.250.10">
    <property type="entry name" value="Rhodanese-like domain"/>
    <property type="match status" value="1"/>
</dbReference>
<sequence>MSKTMMEYILEAKGRINEVDLDKAQELMQSGYRILDVREPGEYLAAAIPGAINIPRGVLEPAADLEYAGANPALRDHREDPWVVVCKSGGRAALATDILQQMGFSKVVNMVGGMDAWLAAGKETEMPSTENSTVVLKEPCVV</sequence>
<dbReference type="SUPFAM" id="SSF52821">
    <property type="entry name" value="Rhodanese/Cell cycle control phosphatase"/>
    <property type="match status" value="1"/>
</dbReference>
<dbReference type="PANTHER" id="PTHR44086">
    <property type="entry name" value="THIOSULFATE SULFURTRANSFERASE RDL2, MITOCHONDRIAL-RELATED"/>
    <property type="match status" value="1"/>
</dbReference>